<feature type="compositionally biased region" description="Basic and acidic residues" evidence="1">
    <location>
        <begin position="245"/>
        <end position="261"/>
    </location>
</feature>
<accession>A0AAV2RL67</accession>
<proteinExistence type="predicted"/>
<keyword evidence="3" id="KW-1185">Reference proteome</keyword>
<sequence>MGRAHATAPRVELPTFDGTISEFASFQKKFKFIVTLLHTKKELYATHLEGSLLGEAARYVGSKGNWFDKYDELWELLEDRYANRWILASDTIRGFFGKPTPEPTQEAVDTWFYSQMDAMQSVIDLNFSVEQLMVNIVTQSLPEEFGNVLRNGLRALQPGKKQAAFSQSEIRTVYNDTIAIRGTGLITSPITGTLNFSTGVYRSDNSNNKGAYGNHYNRGYVQNGGYYQKNSSDANNGNYYQKTSSDARQDGASGDRRDGYYKKGNQGNYNENWRAQQQSRQQKAKAKRPRICYFCDSCDHASFLCDVLPSPKERRQKLRSLGKCIACCQPKHTDECRGNLKCSYHPSQKHYGWLCGGYADPHPGKHDS</sequence>
<feature type="compositionally biased region" description="Polar residues" evidence="1">
    <location>
        <begin position="228"/>
        <end position="244"/>
    </location>
</feature>
<evidence type="ECO:0000313" key="3">
    <source>
        <dbReference type="Proteomes" id="UP001497623"/>
    </source>
</evidence>
<protein>
    <recommendedName>
        <fullName evidence="4">Gag protein</fullName>
    </recommendedName>
</protein>
<organism evidence="2 3">
    <name type="scientific">Meganyctiphanes norvegica</name>
    <name type="common">Northern krill</name>
    <name type="synonym">Thysanopoda norvegica</name>
    <dbReference type="NCBI Taxonomy" id="48144"/>
    <lineage>
        <taxon>Eukaryota</taxon>
        <taxon>Metazoa</taxon>
        <taxon>Ecdysozoa</taxon>
        <taxon>Arthropoda</taxon>
        <taxon>Crustacea</taxon>
        <taxon>Multicrustacea</taxon>
        <taxon>Malacostraca</taxon>
        <taxon>Eumalacostraca</taxon>
        <taxon>Eucarida</taxon>
        <taxon>Euphausiacea</taxon>
        <taxon>Euphausiidae</taxon>
        <taxon>Meganyctiphanes</taxon>
    </lineage>
</organism>
<evidence type="ECO:0008006" key="4">
    <source>
        <dbReference type="Google" id="ProtNLM"/>
    </source>
</evidence>
<reference evidence="2 3" key="1">
    <citation type="submission" date="2024-05" db="EMBL/GenBank/DDBJ databases">
        <authorList>
            <person name="Wallberg A."/>
        </authorList>
    </citation>
    <scope>NUCLEOTIDE SEQUENCE [LARGE SCALE GENOMIC DNA]</scope>
</reference>
<comment type="caution">
    <text evidence="2">The sequence shown here is derived from an EMBL/GenBank/DDBJ whole genome shotgun (WGS) entry which is preliminary data.</text>
</comment>
<dbReference type="EMBL" id="CAXKWB010024941">
    <property type="protein sequence ID" value="CAL4126959.1"/>
    <property type="molecule type" value="Genomic_DNA"/>
</dbReference>
<gene>
    <name evidence="2" type="ORF">MNOR_LOCUS25741</name>
</gene>
<dbReference type="Proteomes" id="UP001497623">
    <property type="component" value="Unassembled WGS sequence"/>
</dbReference>
<feature type="region of interest" description="Disordered" evidence="1">
    <location>
        <begin position="223"/>
        <end position="282"/>
    </location>
</feature>
<evidence type="ECO:0000313" key="2">
    <source>
        <dbReference type="EMBL" id="CAL4126959.1"/>
    </source>
</evidence>
<evidence type="ECO:0000256" key="1">
    <source>
        <dbReference type="SAM" id="MobiDB-lite"/>
    </source>
</evidence>
<dbReference type="AlphaFoldDB" id="A0AAV2RL67"/>
<name>A0AAV2RL67_MEGNR</name>